<reference evidence="10 11" key="1">
    <citation type="submission" date="2019-04" db="EMBL/GenBank/DDBJ databases">
        <title>Draft genome sequence of Robertkochia marina CC-AMO-30D.</title>
        <authorList>
            <person name="Hameed A."/>
            <person name="Lin S.-Y."/>
            <person name="Shahina M."/>
            <person name="Lai W.-A."/>
            <person name="Young C.-C."/>
        </authorList>
    </citation>
    <scope>NUCLEOTIDE SEQUENCE [LARGE SCALE GENOMIC DNA]</scope>
    <source>
        <strain evidence="10 11">CC-AMO-30D</strain>
    </source>
</reference>
<proteinExistence type="inferred from homology"/>
<dbReference type="PANTHER" id="PTHR42755">
    <property type="entry name" value="3-DEOXY-MANNO-OCTULOSONATE CYTIDYLYLTRANSFERASE"/>
    <property type="match status" value="1"/>
</dbReference>
<comment type="catalytic activity">
    <reaction evidence="6 8">
        <text>lipid IVA (E. coli) + CMP-3-deoxy-beta-D-manno-octulosonate = alpha-Kdo-(2-&gt;6)-lipid IVA (E. coli) + CMP + H(+)</text>
        <dbReference type="Rhea" id="RHEA:28066"/>
        <dbReference type="ChEBI" id="CHEBI:15378"/>
        <dbReference type="ChEBI" id="CHEBI:58603"/>
        <dbReference type="ChEBI" id="CHEBI:60364"/>
        <dbReference type="ChEBI" id="CHEBI:60377"/>
        <dbReference type="ChEBI" id="CHEBI:85987"/>
        <dbReference type="EC" id="2.4.99.12"/>
    </reaction>
</comment>
<feature type="domain" description="3-deoxy-D-manno-octulosonic-acid transferase N-terminal" evidence="9">
    <location>
        <begin position="46"/>
        <end position="206"/>
    </location>
</feature>
<accession>A0A4S3M3Q2</accession>
<gene>
    <name evidence="10" type="ORF">E7Z59_05135</name>
</gene>
<dbReference type="InterPro" id="IPR007507">
    <property type="entry name" value="Glycos_transf_N"/>
</dbReference>
<dbReference type="RefSeq" id="WP_136335203.1">
    <property type="nucleotide sequence ID" value="NZ_QXMP01000002.1"/>
</dbReference>
<dbReference type="Gene3D" id="3.40.50.2000">
    <property type="entry name" value="Glycogen Phosphorylase B"/>
    <property type="match status" value="1"/>
</dbReference>
<dbReference type="GO" id="GO:0009245">
    <property type="term" value="P:lipid A biosynthetic process"/>
    <property type="evidence" value="ECO:0007669"/>
    <property type="project" value="TreeGrafter"/>
</dbReference>
<name>A0A4S3M3Q2_9FLAO</name>
<dbReference type="GO" id="GO:0009244">
    <property type="term" value="P:lipopolysaccharide core region biosynthetic process"/>
    <property type="evidence" value="ECO:0007669"/>
    <property type="project" value="UniProtKB-UniRule"/>
</dbReference>
<evidence type="ECO:0000313" key="10">
    <source>
        <dbReference type="EMBL" id="THD69713.1"/>
    </source>
</evidence>
<dbReference type="Gene3D" id="3.40.50.11720">
    <property type="entry name" value="3-Deoxy-D-manno-octulosonic-acid transferase, N-terminal domain"/>
    <property type="match status" value="1"/>
</dbReference>
<dbReference type="EMBL" id="SSMC01000001">
    <property type="protein sequence ID" value="THD69713.1"/>
    <property type="molecule type" value="Genomic_DNA"/>
</dbReference>
<comment type="similarity">
    <text evidence="8">Belongs to the glycosyltransferase group 1 family.</text>
</comment>
<dbReference type="Pfam" id="PF04413">
    <property type="entry name" value="Glycos_transf_N"/>
    <property type="match status" value="1"/>
</dbReference>
<dbReference type="InterPro" id="IPR038107">
    <property type="entry name" value="Glycos_transf_N_sf"/>
</dbReference>
<evidence type="ECO:0000256" key="4">
    <source>
        <dbReference type="ARBA" id="ARBA00022679"/>
    </source>
</evidence>
<organism evidence="10 11">
    <name type="scientific">Robertkochia marina</name>
    <dbReference type="NCBI Taxonomy" id="1227945"/>
    <lineage>
        <taxon>Bacteria</taxon>
        <taxon>Pseudomonadati</taxon>
        <taxon>Bacteroidota</taxon>
        <taxon>Flavobacteriia</taxon>
        <taxon>Flavobacteriales</taxon>
        <taxon>Flavobacteriaceae</taxon>
        <taxon>Robertkochia</taxon>
    </lineage>
</organism>
<evidence type="ECO:0000259" key="9">
    <source>
        <dbReference type="Pfam" id="PF04413"/>
    </source>
</evidence>
<evidence type="ECO:0000256" key="1">
    <source>
        <dbReference type="ARBA" id="ARBA00004713"/>
    </source>
</evidence>
<keyword evidence="8" id="KW-0472">Membrane</keyword>
<evidence type="ECO:0000256" key="5">
    <source>
        <dbReference type="ARBA" id="ARBA00031445"/>
    </source>
</evidence>
<evidence type="ECO:0000256" key="2">
    <source>
        <dbReference type="ARBA" id="ARBA00012621"/>
    </source>
</evidence>
<feature type="active site" description="Proton acceptor" evidence="7">
    <location>
        <position position="60"/>
    </location>
</feature>
<comment type="pathway">
    <text evidence="1 8">Bacterial outer membrane biogenesis; LPS core biosynthesis.</text>
</comment>
<comment type="caution">
    <text evidence="10">The sequence shown here is derived from an EMBL/GenBank/DDBJ whole genome shotgun (WGS) entry which is preliminary data.</text>
</comment>
<evidence type="ECO:0000256" key="3">
    <source>
        <dbReference type="ARBA" id="ARBA00019077"/>
    </source>
</evidence>
<keyword evidence="4 8" id="KW-0808">Transferase</keyword>
<sequence length="414" mass="47163">MLFVYDLLVYLSGFLIKCIAFFNEKLSLFVKGRKHVFADLEKEILSTDRVIWFHTASLGEFEQGLPVIEQTKKDFPGHKIVLSFFSPSGYEVKKNTEVADVVCYLPMDTRANAKRFLDLLHPELAVFVKYEFWPNYLHELHKREINTLLISAIFRENQAFFKWYGTFMRRSLKTFTHLFVQDQGSASLLKSIGIIDVSVSGDTRFDRVHEILSRDNTLDFMEEFKGTHTLFVAGSTWPDDEAVIVPYIKEQRQAHFKYLIAPHNMKPKMINDLADALGDDVIRFSERETKDLTTAKVLILDTIGLLTRVYSYADMAYVGGGLGDTGLHNTLEPAVFGIPVIIGPNYDGFREAELLVEAGGIAVISDKKSFNYLMGQLSVKQELVSKMGAVNKEFIEKNRGAVIQITHYTRTLIK</sequence>
<evidence type="ECO:0000256" key="6">
    <source>
        <dbReference type="ARBA" id="ARBA00049183"/>
    </source>
</evidence>
<dbReference type="GO" id="GO:0005886">
    <property type="term" value="C:plasma membrane"/>
    <property type="evidence" value="ECO:0007669"/>
    <property type="project" value="UniProtKB-SubCell"/>
</dbReference>
<dbReference type="Proteomes" id="UP000305939">
    <property type="component" value="Unassembled WGS sequence"/>
</dbReference>
<dbReference type="InterPro" id="IPR039901">
    <property type="entry name" value="Kdotransferase"/>
</dbReference>
<dbReference type="EC" id="2.4.99.12" evidence="2 8"/>
<dbReference type="GO" id="GO:0043842">
    <property type="term" value="F:Kdo transferase activity"/>
    <property type="evidence" value="ECO:0007669"/>
    <property type="project" value="UniProtKB-EC"/>
</dbReference>
<dbReference type="UniPathway" id="UPA00958"/>
<dbReference type="AlphaFoldDB" id="A0A4S3M3Q2"/>
<evidence type="ECO:0000313" key="11">
    <source>
        <dbReference type="Proteomes" id="UP000305939"/>
    </source>
</evidence>
<keyword evidence="11" id="KW-1185">Reference proteome</keyword>
<comment type="subcellular location">
    <subcellularLocation>
        <location evidence="8">Cell membrane</location>
    </subcellularLocation>
</comment>
<protein>
    <recommendedName>
        <fullName evidence="3 8">3-deoxy-D-manno-octulosonic acid transferase</fullName>
        <shortName evidence="8">Kdo transferase</shortName>
        <ecNumber evidence="2 8">2.4.99.12</ecNumber>
    </recommendedName>
    <alternativeName>
        <fullName evidence="5 8">Lipid IV(A) 3-deoxy-D-manno-octulosonic acid transferase</fullName>
    </alternativeName>
</protein>
<keyword evidence="8" id="KW-1003">Cell membrane</keyword>
<evidence type="ECO:0000256" key="7">
    <source>
        <dbReference type="PIRSR" id="PIRSR639901-1"/>
    </source>
</evidence>
<keyword evidence="8" id="KW-0448">Lipopolysaccharide biosynthesis</keyword>
<evidence type="ECO:0000256" key="8">
    <source>
        <dbReference type="RuleBase" id="RU365103"/>
    </source>
</evidence>
<dbReference type="PANTHER" id="PTHR42755:SF1">
    <property type="entry name" value="3-DEOXY-D-MANNO-OCTULOSONIC ACID TRANSFERASE, MITOCHONDRIAL-RELATED"/>
    <property type="match status" value="1"/>
</dbReference>
<comment type="function">
    <text evidence="8">Involved in lipopolysaccharide (LPS) biosynthesis. Catalyzes the transfer of 3-deoxy-D-manno-octulosonate (Kdo) residue(s) from CMP-Kdo to lipid IV(A), the tetraacyldisaccharide-1,4'-bisphosphate precursor of lipid A.</text>
</comment>
<dbReference type="SUPFAM" id="SSF53756">
    <property type="entry name" value="UDP-Glycosyltransferase/glycogen phosphorylase"/>
    <property type="match status" value="1"/>
</dbReference>
<dbReference type="OrthoDB" id="9789797at2"/>